<feature type="coiled-coil region" evidence="1">
    <location>
        <begin position="20"/>
        <end position="47"/>
    </location>
</feature>
<evidence type="ECO:0000313" key="2">
    <source>
        <dbReference type="EMBL" id="GEQ84971.1"/>
    </source>
</evidence>
<dbReference type="PROSITE" id="PS51257">
    <property type="entry name" value="PROKAR_LIPOPROTEIN"/>
    <property type="match status" value="1"/>
</dbReference>
<dbReference type="Proteomes" id="UP000326994">
    <property type="component" value="Unassembled WGS sequence"/>
</dbReference>
<evidence type="ECO:0000313" key="3">
    <source>
        <dbReference type="Proteomes" id="UP000326994"/>
    </source>
</evidence>
<dbReference type="RefSeq" id="WP_151892910.1">
    <property type="nucleotide sequence ID" value="NZ_BKCF01000001.1"/>
</dbReference>
<keyword evidence="3" id="KW-1185">Reference proteome</keyword>
<dbReference type="EMBL" id="BKCF01000001">
    <property type="protein sequence ID" value="GEQ84971.1"/>
    <property type="molecule type" value="Genomic_DNA"/>
</dbReference>
<evidence type="ECO:0000256" key="1">
    <source>
        <dbReference type="SAM" id="Coils"/>
    </source>
</evidence>
<dbReference type="Gene3D" id="2.30.30.40">
    <property type="entry name" value="SH3 Domains"/>
    <property type="match status" value="1"/>
</dbReference>
<protein>
    <recommendedName>
        <fullName evidence="4">SH3b domain-containing protein</fullName>
    </recommendedName>
</protein>
<comment type="caution">
    <text evidence="2">The sequence shown here is derived from an EMBL/GenBank/DDBJ whole genome shotgun (WGS) entry which is preliminary data.</text>
</comment>
<reference evidence="2 3" key="1">
    <citation type="submission" date="2019-08" db="EMBL/GenBank/DDBJ databases">
        <title>Ulvibacter marinistellae sp. nov., isolated from a starfish, Patiria pectinifera.</title>
        <authorList>
            <person name="Kawano K."/>
            <person name="Ushijima N."/>
            <person name="Kihara M."/>
            <person name="Itoh H."/>
        </authorList>
    </citation>
    <scope>NUCLEOTIDE SEQUENCE [LARGE SCALE GENOMIC DNA]</scope>
    <source>
        <strain evidence="2 3">KK4</strain>
    </source>
</reference>
<accession>A0A5J4FZ62</accession>
<proteinExistence type="predicted"/>
<gene>
    <name evidence="2" type="ORF">ULMS_04790</name>
</gene>
<name>A0A5J4FZ62_9FLAO</name>
<dbReference type="OrthoDB" id="1427840at2"/>
<organism evidence="2 3">
    <name type="scientific">Patiriisocius marinistellae</name>
    <dbReference type="NCBI Taxonomy" id="2494560"/>
    <lineage>
        <taxon>Bacteria</taxon>
        <taxon>Pseudomonadati</taxon>
        <taxon>Bacteroidota</taxon>
        <taxon>Flavobacteriia</taxon>
        <taxon>Flavobacteriales</taxon>
        <taxon>Flavobacteriaceae</taxon>
        <taxon>Patiriisocius</taxon>
    </lineage>
</organism>
<keyword evidence="1" id="KW-0175">Coiled coil</keyword>
<evidence type="ECO:0008006" key="4">
    <source>
        <dbReference type="Google" id="ProtNLM"/>
    </source>
</evidence>
<sequence length="256" mass="28651">MKNTTFTFALLALIILSACKNNKEQTAQISEENMEDIVEEANKKQNSDYLYVTATSGLSLREFDNLNSEKLAVMPYGTKLKLKLIEENETMNVGGIKGGMHQVEYNNKTGYAFNGYLSEFFPPEKNAKAEFYIDDLKATHPQATFTETVGGTASNPTNTETVLLPTKKWHEAFYIAQKLYDIPLAFSFPNPKGRDAQTVKNPKKPDYMFSSELNVEREANLLKTIKYTQAGEGYGSSVTITAEGDMMKIEWTAVAD</sequence>
<dbReference type="AlphaFoldDB" id="A0A5J4FZ62"/>